<sequence length="403" mass="44366">MRVPLLRSLAFPLAAAAAGAIPLCASPAHASRTGYRPPEGAVFSHPTAAGPGRENAIRDRLLDLIDHAAPGSTIRAAMYLWRDDAITDALVRAKDKRRVTVQIVTNNSSDSQARGYFKLLRKKIGGHRPGFTDGSWAAECRKSWGCLGTGIHHNKFFLFSKVGATPDVVVQSSANLTLEERTEFWNNAYSVADPGLYAVYGDYFERLRGGVDRVLPPPDDAFTHVVSGKHALYTTPSAGYGDPISEALGQVRCSADPKRPTRIRIAMFKFGLRPVAERLALLRAEPGGHCRVDLVYGMLGTNPEAAIRMEEYVREGVDAARECTEPMTVHSKYLAIDAGAGSFEGVTGRKAVFTGSLNYMPYDLRRNDETVLRITDARVHDQYRTDFDRHLFPTCAKPWWEGD</sequence>
<dbReference type="EMBL" id="RJKE01000001">
    <property type="protein sequence ID" value="ROO90965.1"/>
    <property type="molecule type" value="Genomic_DNA"/>
</dbReference>
<proteinExistence type="inferred from homology"/>
<name>A0A3N1DBR3_9ACTN</name>
<dbReference type="GO" id="GO:0016891">
    <property type="term" value="F:RNA endonuclease activity producing 5'-phosphomonoesters, hydrolytic mechanism"/>
    <property type="evidence" value="ECO:0007669"/>
    <property type="project" value="TreeGrafter"/>
</dbReference>
<evidence type="ECO:0000256" key="7">
    <source>
        <dbReference type="SAM" id="SignalP"/>
    </source>
</evidence>
<dbReference type="GO" id="GO:0004630">
    <property type="term" value="F:phospholipase D activity"/>
    <property type="evidence" value="ECO:0007669"/>
    <property type="project" value="UniProtKB-EC"/>
</dbReference>
<keyword evidence="7" id="KW-0732">Signal</keyword>
<dbReference type="PANTHER" id="PTHR43856:SF1">
    <property type="entry name" value="MITOCHONDRIAL CARDIOLIPIN HYDROLASE"/>
    <property type="match status" value="1"/>
</dbReference>
<evidence type="ECO:0000313" key="10">
    <source>
        <dbReference type="Proteomes" id="UP000272400"/>
    </source>
</evidence>
<keyword evidence="10" id="KW-1185">Reference proteome</keyword>
<dbReference type="EC" id="3.1.4.4" evidence="3"/>
<reference evidence="9 10" key="1">
    <citation type="submission" date="2018-11" db="EMBL/GenBank/DDBJ databases">
        <title>Sequencing the genomes of 1000 actinobacteria strains.</title>
        <authorList>
            <person name="Klenk H.-P."/>
        </authorList>
    </citation>
    <scope>NUCLEOTIDE SEQUENCE [LARGE SCALE GENOMIC DNA]</scope>
    <source>
        <strain evidence="9 10">DSM 44254</strain>
    </source>
</reference>
<dbReference type="Proteomes" id="UP000272400">
    <property type="component" value="Unassembled WGS sequence"/>
</dbReference>
<dbReference type="PANTHER" id="PTHR43856">
    <property type="entry name" value="CARDIOLIPIN HYDROLASE"/>
    <property type="match status" value="1"/>
</dbReference>
<dbReference type="InterPro" id="IPR025202">
    <property type="entry name" value="PLD-like_dom"/>
</dbReference>
<organism evidence="9 10">
    <name type="scientific">Actinocorallia herbida</name>
    <dbReference type="NCBI Taxonomy" id="58109"/>
    <lineage>
        <taxon>Bacteria</taxon>
        <taxon>Bacillati</taxon>
        <taxon>Actinomycetota</taxon>
        <taxon>Actinomycetes</taxon>
        <taxon>Streptosporangiales</taxon>
        <taxon>Thermomonosporaceae</taxon>
        <taxon>Actinocorallia</taxon>
    </lineage>
</organism>
<evidence type="ECO:0000256" key="6">
    <source>
        <dbReference type="ARBA" id="ARBA00023098"/>
    </source>
</evidence>
<gene>
    <name evidence="9" type="ORF">EDD29_8707</name>
</gene>
<evidence type="ECO:0000256" key="3">
    <source>
        <dbReference type="ARBA" id="ARBA00012027"/>
    </source>
</evidence>
<keyword evidence="5" id="KW-0442">Lipid degradation</keyword>
<protein>
    <recommendedName>
        <fullName evidence="3">phospholipase D</fullName>
        <ecNumber evidence="3">3.1.4.4</ecNumber>
    </recommendedName>
</protein>
<feature type="domain" description="Phospholipase D-like" evidence="8">
    <location>
        <begin position="262"/>
        <end position="390"/>
    </location>
</feature>
<feature type="signal peptide" evidence="7">
    <location>
        <begin position="1"/>
        <end position="30"/>
    </location>
</feature>
<dbReference type="Pfam" id="PF13091">
    <property type="entry name" value="PLDc_2"/>
    <property type="match status" value="2"/>
</dbReference>
<feature type="domain" description="Phospholipase D-like" evidence="8">
    <location>
        <begin position="61"/>
        <end position="207"/>
    </location>
</feature>
<keyword evidence="6" id="KW-0443">Lipid metabolism</keyword>
<feature type="chain" id="PRO_5018059817" description="phospholipase D" evidence="7">
    <location>
        <begin position="31"/>
        <end position="403"/>
    </location>
</feature>
<comment type="similarity">
    <text evidence="2">Belongs to the phospholipase D family.</text>
</comment>
<dbReference type="InterPro" id="IPR051406">
    <property type="entry name" value="PLD_domain"/>
</dbReference>
<evidence type="ECO:0000256" key="1">
    <source>
        <dbReference type="ARBA" id="ARBA00000798"/>
    </source>
</evidence>
<comment type="caution">
    <text evidence="9">The sequence shown here is derived from an EMBL/GenBank/DDBJ whole genome shotgun (WGS) entry which is preliminary data.</text>
</comment>
<accession>A0A3N1DBR3</accession>
<evidence type="ECO:0000313" key="9">
    <source>
        <dbReference type="EMBL" id="ROO90965.1"/>
    </source>
</evidence>
<evidence type="ECO:0000259" key="8">
    <source>
        <dbReference type="Pfam" id="PF13091"/>
    </source>
</evidence>
<dbReference type="Gene3D" id="3.30.870.10">
    <property type="entry name" value="Endonuclease Chain A"/>
    <property type="match status" value="2"/>
</dbReference>
<dbReference type="AlphaFoldDB" id="A0A3N1DBR3"/>
<evidence type="ECO:0000256" key="4">
    <source>
        <dbReference type="ARBA" id="ARBA00022801"/>
    </source>
</evidence>
<dbReference type="SUPFAM" id="SSF56024">
    <property type="entry name" value="Phospholipase D/nuclease"/>
    <property type="match status" value="2"/>
</dbReference>
<dbReference type="GO" id="GO:0016042">
    <property type="term" value="P:lipid catabolic process"/>
    <property type="evidence" value="ECO:0007669"/>
    <property type="project" value="UniProtKB-KW"/>
</dbReference>
<keyword evidence="4" id="KW-0378">Hydrolase</keyword>
<evidence type="ECO:0000256" key="2">
    <source>
        <dbReference type="ARBA" id="ARBA00008664"/>
    </source>
</evidence>
<evidence type="ECO:0000256" key="5">
    <source>
        <dbReference type="ARBA" id="ARBA00022963"/>
    </source>
</evidence>
<comment type="catalytic activity">
    <reaction evidence="1">
        <text>a 1,2-diacyl-sn-glycero-3-phosphocholine + H2O = a 1,2-diacyl-sn-glycero-3-phosphate + choline + H(+)</text>
        <dbReference type="Rhea" id="RHEA:14445"/>
        <dbReference type="ChEBI" id="CHEBI:15354"/>
        <dbReference type="ChEBI" id="CHEBI:15377"/>
        <dbReference type="ChEBI" id="CHEBI:15378"/>
        <dbReference type="ChEBI" id="CHEBI:57643"/>
        <dbReference type="ChEBI" id="CHEBI:58608"/>
        <dbReference type="EC" id="3.1.4.4"/>
    </reaction>
</comment>